<protein>
    <submittedName>
        <fullName evidence="2">Uncharacterized protein</fullName>
    </submittedName>
</protein>
<evidence type="ECO:0000313" key="2">
    <source>
        <dbReference type="EMBL" id="RXI03122.1"/>
    </source>
</evidence>
<feature type="compositionally biased region" description="Basic and acidic residues" evidence="1">
    <location>
        <begin position="39"/>
        <end position="55"/>
    </location>
</feature>
<gene>
    <name evidence="2" type="ORF">DVH24_003774</name>
</gene>
<dbReference type="AlphaFoldDB" id="A0A498KCC1"/>
<evidence type="ECO:0000313" key="3">
    <source>
        <dbReference type="Proteomes" id="UP000290289"/>
    </source>
</evidence>
<reference evidence="2 3" key="1">
    <citation type="submission" date="2018-10" db="EMBL/GenBank/DDBJ databases">
        <title>A high-quality apple genome assembly.</title>
        <authorList>
            <person name="Hu J."/>
        </authorList>
    </citation>
    <scope>NUCLEOTIDE SEQUENCE [LARGE SCALE GENOMIC DNA]</scope>
    <source>
        <strain evidence="3">cv. HFTH1</strain>
        <tissue evidence="2">Young leaf</tissue>
    </source>
</reference>
<keyword evidence="3" id="KW-1185">Reference proteome</keyword>
<evidence type="ECO:0000256" key="1">
    <source>
        <dbReference type="SAM" id="MobiDB-lite"/>
    </source>
</evidence>
<proteinExistence type="predicted"/>
<feature type="compositionally biased region" description="Basic residues" evidence="1">
    <location>
        <begin position="1"/>
        <end position="14"/>
    </location>
</feature>
<sequence length="140" mass="16263">MGFRRTKERRKRGGPWRLEGQDSSRCHRLRLPLGNPSEQRQRGRGGEREGFRKQSERGWLDHSQLLCVINGVRLLSGFGSRESHPNRGLDLILDSGVTMYTYFCIDIQKMIIKYGSLQEQKFTEDVYKKARSWRSVCSGV</sequence>
<organism evidence="2 3">
    <name type="scientific">Malus domestica</name>
    <name type="common">Apple</name>
    <name type="synonym">Pyrus malus</name>
    <dbReference type="NCBI Taxonomy" id="3750"/>
    <lineage>
        <taxon>Eukaryota</taxon>
        <taxon>Viridiplantae</taxon>
        <taxon>Streptophyta</taxon>
        <taxon>Embryophyta</taxon>
        <taxon>Tracheophyta</taxon>
        <taxon>Spermatophyta</taxon>
        <taxon>Magnoliopsida</taxon>
        <taxon>eudicotyledons</taxon>
        <taxon>Gunneridae</taxon>
        <taxon>Pentapetalae</taxon>
        <taxon>rosids</taxon>
        <taxon>fabids</taxon>
        <taxon>Rosales</taxon>
        <taxon>Rosaceae</taxon>
        <taxon>Amygdaloideae</taxon>
        <taxon>Maleae</taxon>
        <taxon>Malus</taxon>
    </lineage>
</organism>
<comment type="caution">
    <text evidence="2">The sequence shown here is derived from an EMBL/GenBank/DDBJ whole genome shotgun (WGS) entry which is preliminary data.</text>
</comment>
<feature type="region of interest" description="Disordered" evidence="1">
    <location>
        <begin position="1"/>
        <end position="55"/>
    </location>
</feature>
<dbReference type="Proteomes" id="UP000290289">
    <property type="component" value="Chromosome 3"/>
</dbReference>
<name>A0A498KCC1_MALDO</name>
<accession>A0A498KCC1</accession>
<dbReference type="EMBL" id="RDQH01000329">
    <property type="protein sequence ID" value="RXI03122.1"/>
    <property type="molecule type" value="Genomic_DNA"/>
</dbReference>